<evidence type="ECO:0000313" key="2">
    <source>
        <dbReference type="EMBL" id="VDO98799.1"/>
    </source>
</evidence>
<dbReference type="SUPFAM" id="SSF55961">
    <property type="entry name" value="Bet v1-like"/>
    <property type="match status" value="1"/>
</dbReference>
<dbReference type="InterPro" id="IPR023393">
    <property type="entry name" value="START-like_dom_sf"/>
</dbReference>
<evidence type="ECO:0000259" key="1">
    <source>
        <dbReference type="Pfam" id="PF02121"/>
    </source>
</evidence>
<dbReference type="PANTHER" id="PTHR10658">
    <property type="entry name" value="PHOSPHATIDYLINOSITOL TRANSFER PROTEIN"/>
    <property type="match status" value="1"/>
</dbReference>
<accession>A0A3P8A6N2</accession>
<dbReference type="GO" id="GO:0035091">
    <property type="term" value="F:phosphatidylinositol binding"/>
    <property type="evidence" value="ECO:0007669"/>
    <property type="project" value="TreeGrafter"/>
</dbReference>
<sequence length="40" mass="5174">MFANFHRQVFCWMDKWHGWTMEDVRMHEEQTKKELEEVRF</sequence>
<dbReference type="Gene3D" id="3.30.530.20">
    <property type="match status" value="1"/>
</dbReference>
<organism evidence="2 3">
    <name type="scientific">Schistosoma margrebowiei</name>
    <dbReference type="NCBI Taxonomy" id="48269"/>
    <lineage>
        <taxon>Eukaryota</taxon>
        <taxon>Metazoa</taxon>
        <taxon>Spiralia</taxon>
        <taxon>Lophotrochozoa</taxon>
        <taxon>Platyhelminthes</taxon>
        <taxon>Trematoda</taxon>
        <taxon>Digenea</taxon>
        <taxon>Strigeidida</taxon>
        <taxon>Schistosomatoidea</taxon>
        <taxon>Schistosomatidae</taxon>
        <taxon>Schistosoma</taxon>
    </lineage>
</organism>
<dbReference type="PANTHER" id="PTHR10658:SF11">
    <property type="entry name" value="VIBRATOR, ISOFORM B"/>
    <property type="match status" value="1"/>
</dbReference>
<dbReference type="InterPro" id="IPR001666">
    <property type="entry name" value="PI_transfer"/>
</dbReference>
<dbReference type="GO" id="GO:0031210">
    <property type="term" value="F:phosphatidylcholine binding"/>
    <property type="evidence" value="ECO:0007669"/>
    <property type="project" value="TreeGrafter"/>
</dbReference>
<dbReference type="AlphaFoldDB" id="A0A3P8A6N2"/>
<protein>
    <recommendedName>
        <fullName evidence="1">Phosphatidylinositol transfer protein N-terminal domain-containing protein</fullName>
    </recommendedName>
</protein>
<dbReference type="Proteomes" id="UP000277204">
    <property type="component" value="Unassembled WGS sequence"/>
</dbReference>
<dbReference type="GO" id="GO:0008526">
    <property type="term" value="F:phosphatidylinositol transfer activity"/>
    <property type="evidence" value="ECO:0007669"/>
    <property type="project" value="TreeGrafter"/>
</dbReference>
<name>A0A3P8A6N2_9TREM</name>
<feature type="domain" description="Phosphatidylinositol transfer protein N-terminal" evidence="1">
    <location>
        <begin position="1"/>
        <end position="33"/>
    </location>
</feature>
<dbReference type="Pfam" id="PF02121">
    <property type="entry name" value="IP_trans"/>
    <property type="match status" value="1"/>
</dbReference>
<reference evidence="2 3" key="1">
    <citation type="submission" date="2018-11" db="EMBL/GenBank/DDBJ databases">
        <authorList>
            <consortium name="Pathogen Informatics"/>
        </authorList>
    </citation>
    <scope>NUCLEOTIDE SEQUENCE [LARGE SCALE GENOMIC DNA]</scope>
    <source>
        <strain evidence="2 3">Zambia</strain>
    </source>
</reference>
<evidence type="ECO:0000313" key="3">
    <source>
        <dbReference type="Proteomes" id="UP000277204"/>
    </source>
</evidence>
<dbReference type="EMBL" id="UZAI01007361">
    <property type="protein sequence ID" value="VDO98799.1"/>
    <property type="molecule type" value="Genomic_DNA"/>
</dbReference>
<dbReference type="GO" id="GO:0008525">
    <property type="term" value="F:phosphatidylcholine transporter activity"/>
    <property type="evidence" value="ECO:0007669"/>
    <property type="project" value="TreeGrafter"/>
</dbReference>
<dbReference type="InterPro" id="IPR055261">
    <property type="entry name" value="PI_transfer_N"/>
</dbReference>
<gene>
    <name evidence="2" type="ORF">SMRZ_LOCUS12125</name>
</gene>
<dbReference type="GO" id="GO:0005737">
    <property type="term" value="C:cytoplasm"/>
    <property type="evidence" value="ECO:0007669"/>
    <property type="project" value="TreeGrafter"/>
</dbReference>
<keyword evidence="3" id="KW-1185">Reference proteome</keyword>
<proteinExistence type="predicted"/>